<sequence length="295" mass="31761">MSSYSRWVRDEEDIDRLPHGMVRTAYDADHRQYTFRDTQSGVNYVGAPGDAYGTLVPAATANFPKHCRSAGRRRTFQAYDRPVLFAEDVGGQRRNSPHPNPHPPSPPPKGAPTTTWAPHQSGATRSKRGHGRTASFSDILPPHLIARASNSAPLPPPPSSAPIGRRSPTEKGERRGDPPKWTPLPSSSPSPIAPSSSSFEDEKKLPRWGSKASSSSSWSPTGTTGELLSGLPLLPPPPPSKDPRPPDQLSSGGVLSPRVALRFTARMIGRTLEAVKGRGNRRYEGGPNVGGRVVT</sequence>
<reference evidence="1" key="1">
    <citation type="submission" date="2021-03" db="EMBL/GenBank/DDBJ databases">
        <title>Evolutionary priming and transition to the ectomycorrhizal habit in an iconic lineage of mushroom-forming fungi: is preadaptation a requirement?</title>
        <authorList>
            <consortium name="DOE Joint Genome Institute"/>
            <person name="Looney B.P."/>
            <person name="Miyauchi S."/>
            <person name="Morin E."/>
            <person name="Drula E."/>
            <person name="Courty P.E."/>
            <person name="Chicoki N."/>
            <person name="Fauchery L."/>
            <person name="Kohler A."/>
            <person name="Kuo A."/>
            <person name="LaButti K."/>
            <person name="Pangilinan J."/>
            <person name="Lipzen A."/>
            <person name="Riley R."/>
            <person name="Andreopoulos W."/>
            <person name="He G."/>
            <person name="Johnson J."/>
            <person name="Barry K.W."/>
            <person name="Grigoriev I.V."/>
            <person name="Nagy L."/>
            <person name="Hibbett D."/>
            <person name="Henrissat B."/>
            <person name="Matheny P.B."/>
            <person name="Labbe J."/>
            <person name="Martin A.F."/>
        </authorList>
    </citation>
    <scope>NUCLEOTIDE SEQUENCE</scope>
    <source>
        <strain evidence="1">BPL698</strain>
    </source>
</reference>
<gene>
    <name evidence="1" type="ORF">F5148DRAFT_1286755</name>
</gene>
<dbReference type="Proteomes" id="UP001207468">
    <property type="component" value="Unassembled WGS sequence"/>
</dbReference>
<organism evidence="1 2">
    <name type="scientific">Russula earlei</name>
    <dbReference type="NCBI Taxonomy" id="71964"/>
    <lineage>
        <taxon>Eukaryota</taxon>
        <taxon>Fungi</taxon>
        <taxon>Dikarya</taxon>
        <taxon>Basidiomycota</taxon>
        <taxon>Agaricomycotina</taxon>
        <taxon>Agaricomycetes</taxon>
        <taxon>Russulales</taxon>
        <taxon>Russulaceae</taxon>
        <taxon>Russula</taxon>
    </lineage>
</organism>
<name>A0ACC0U3B6_9AGAM</name>
<evidence type="ECO:0000313" key="1">
    <source>
        <dbReference type="EMBL" id="KAI9461043.1"/>
    </source>
</evidence>
<accession>A0ACC0U3B6</accession>
<proteinExistence type="predicted"/>
<dbReference type="EMBL" id="JAGFNK010000182">
    <property type="protein sequence ID" value="KAI9461043.1"/>
    <property type="molecule type" value="Genomic_DNA"/>
</dbReference>
<comment type="caution">
    <text evidence="1">The sequence shown here is derived from an EMBL/GenBank/DDBJ whole genome shotgun (WGS) entry which is preliminary data.</text>
</comment>
<protein>
    <submittedName>
        <fullName evidence="1">Uncharacterized protein</fullName>
    </submittedName>
</protein>
<keyword evidence="2" id="KW-1185">Reference proteome</keyword>
<evidence type="ECO:0000313" key="2">
    <source>
        <dbReference type="Proteomes" id="UP001207468"/>
    </source>
</evidence>